<evidence type="ECO:0000256" key="1">
    <source>
        <dbReference type="SAM" id="Phobius"/>
    </source>
</evidence>
<protein>
    <submittedName>
        <fullName evidence="3">PlsC domain-containing protein</fullName>
    </submittedName>
</protein>
<dbReference type="InterPro" id="IPR002123">
    <property type="entry name" value="Plipid/glycerol_acylTrfase"/>
</dbReference>
<evidence type="ECO:0000313" key="3">
    <source>
        <dbReference type="EMBL" id="KAF7361738.1"/>
    </source>
</evidence>
<organism evidence="3 4">
    <name type="scientific">Mycena venus</name>
    <dbReference type="NCBI Taxonomy" id="2733690"/>
    <lineage>
        <taxon>Eukaryota</taxon>
        <taxon>Fungi</taxon>
        <taxon>Dikarya</taxon>
        <taxon>Basidiomycota</taxon>
        <taxon>Agaricomycotina</taxon>
        <taxon>Agaricomycetes</taxon>
        <taxon>Agaricomycetidae</taxon>
        <taxon>Agaricales</taxon>
        <taxon>Marasmiineae</taxon>
        <taxon>Mycenaceae</taxon>
        <taxon>Mycena</taxon>
    </lineage>
</organism>
<reference evidence="3" key="1">
    <citation type="submission" date="2020-05" db="EMBL/GenBank/DDBJ databases">
        <title>Mycena genomes resolve the evolution of fungal bioluminescence.</title>
        <authorList>
            <person name="Tsai I.J."/>
        </authorList>
    </citation>
    <scope>NUCLEOTIDE SEQUENCE</scope>
    <source>
        <strain evidence="3">CCC161011</strain>
    </source>
</reference>
<sequence length="552" mass="63328">MSGKGTPTPWSYMLIRLLFRFVLKIFYGSIVVEGTYNIPKTGKPCIVCANHSNSLTDALMLVTAIPPKERNMLRLTAKATQFGKRTFTSWLIESAGTVPIKRRKDYADGTVDNTEVMEKLMEALELGDAVCLFPEGMSRYHPGIAPLKTGVARLISDVLTRNRNNPDFEICLLTCSVTYMQVGPHGAFLILIPFVRHRQHFRSDVLVTFHPPMTFTPKTHPELLAPIDYNNIRSLTAQMSLQISSGTIDSPSWDLVRVAKLAARIYAPLGTRMTLGDHVRVVRTFLEAFKAAEDTPDVVAGHPEDDEKTKIESAELAQLRVDLTTYQDQLARWGIKDDRIRRQPLPRRIILWRMIVRLSWSICLFSLSFPGQLLWLPIFLTTFYAVHNFKKTGPIFDTWDEIAQYKLIYGLMSGLCVWFGATVFTFPFSAFTFFIVPALMWMTLRWFEDAVSAFRAFTSLLRLLLVGKPTLRSMHARREDLHARVMRLAVQTLALPEDPEAYFARHGGKEKGRVRGRWESGSRYFSIKRRRKRDWNETLRLYDIVDYPKEDF</sequence>
<keyword evidence="1" id="KW-0812">Transmembrane</keyword>
<evidence type="ECO:0000313" key="4">
    <source>
        <dbReference type="Proteomes" id="UP000620124"/>
    </source>
</evidence>
<keyword evidence="4" id="KW-1185">Reference proteome</keyword>
<dbReference type="PANTHER" id="PTHR31605">
    <property type="entry name" value="GLYCEROL-3-PHOSPHATE O-ACYLTRANSFERASE 1"/>
    <property type="match status" value="1"/>
</dbReference>
<feature type="transmembrane region" description="Helical" evidence="1">
    <location>
        <begin position="409"/>
        <end position="440"/>
    </location>
</feature>
<keyword evidence="1" id="KW-0472">Membrane</keyword>
<dbReference type="GO" id="GO:0008654">
    <property type="term" value="P:phospholipid biosynthetic process"/>
    <property type="evidence" value="ECO:0007669"/>
    <property type="project" value="TreeGrafter"/>
</dbReference>
<dbReference type="GO" id="GO:0016287">
    <property type="term" value="F:glycerone-phosphate O-acyltransferase activity"/>
    <property type="evidence" value="ECO:0007669"/>
    <property type="project" value="TreeGrafter"/>
</dbReference>
<dbReference type="EMBL" id="JACAZI010000004">
    <property type="protein sequence ID" value="KAF7361738.1"/>
    <property type="molecule type" value="Genomic_DNA"/>
</dbReference>
<feature type="domain" description="Phospholipid/glycerol acyltransferase" evidence="2">
    <location>
        <begin position="45"/>
        <end position="178"/>
    </location>
</feature>
<accession>A0A8H7D7J7</accession>
<dbReference type="PANTHER" id="PTHR31605:SF0">
    <property type="entry name" value="GLYCEROL-3-PHOSPHATE O-ACYLTRANSFERASE 1"/>
    <property type="match status" value="1"/>
</dbReference>
<dbReference type="GO" id="GO:0004366">
    <property type="term" value="F:glycerol-3-phosphate O-acyltransferase activity"/>
    <property type="evidence" value="ECO:0007669"/>
    <property type="project" value="TreeGrafter"/>
</dbReference>
<dbReference type="OrthoDB" id="5567124at2759"/>
<feature type="transmembrane region" description="Helical" evidence="1">
    <location>
        <begin position="12"/>
        <end position="32"/>
    </location>
</feature>
<dbReference type="SMART" id="SM00563">
    <property type="entry name" value="PlsC"/>
    <property type="match status" value="1"/>
</dbReference>
<gene>
    <name evidence="3" type="ORF">MVEN_00517700</name>
</gene>
<dbReference type="Pfam" id="PF01553">
    <property type="entry name" value="Acyltransferase"/>
    <property type="match status" value="1"/>
</dbReference>
<proteinExistence type="predicted"/>
<dbReference type="AlphaFoldDB" id="A0A8H7D7J7"/>
<evidence type="ECO:0000259" key="2">
    <source>
        <dbReference type="SMART" id="SM00563"/>
    </source>
</evidence>
<keyword evidence="1" id="KW-1133">Transmembrane helix</keyword>
<dbReference type="SUPFAM" id="SSF69593">
    <property type="entry name" value="Glycerol-3-phosphate (1)-acyltransferase"/>
    <property type="match status" value="1"/>
</dbReference>
<dbReference type="Proteomes" id="UP000620124">
    <property type="component" value="Unassembled WGS sequence"/>
</dbReference>
<dbReference type="InterPro" id="IPR052744">
    <property type="entry name" value="GPAT/DAPAT"/>
</dbReference>
<comment type="caution">
    <text evidence="3">The sequence shown here is derived from an EMBL/GenBank/DDBJ whole genome shotgun (WGS) entry which is preliminary data.</text>
</comment>
<name>A0A8H7D7J7_9AGAR</name>
<dbReference type="CDD" id="cd07992">
    <property type="entry name" value="LPLAT_AAK14816-like"/>
    <property type="match status" value="1"/>
</dbReference>